<gene>
    <name evidence="2" type="ORF">GCM10009066_00570</name>
</gene>
<evidence type="ECO:0000313" key="2">
    <source>
        <dbReference type="EMBL" id="GAA0289932.1"/>
    </source>
</evidence>
<name>A0AAV3S2C9_9EURY</name>
<dbReference type="Proteomes" id="UP001500837">
    <property type="component" value="Unassembled WGS sequence"/>
</dbReference>
<dbReference type="Pfam" id="PF25912">
    <property type="entry name" value="DUF7964"/>
    <property type="match status" value="1"/>
</dbReference>
<keyword evidence="3" id="KW-1185">Reference proteome</keyword>
<reference evidence="2 3" key="1">
    <citation type="journal article" date="2019" name="Int. J. Syst. Evol. Microbiol.">
        <title>The Global Catalogue of Microorganisms (GCM) 10K type strain sequencing project: providing services to taxonomists for standard genome sequencing and annotation.</title>
        <authorList>
            <consortium name="The Broad Institute Genomics Platform"/>
            <consortium name="The Broad Institute Genome Sequencing Center for Infectious Disease"/>
            <person name="Wu L."/>
            <person name="Ma J."/>
        </authorList>
    </citation>
    <scope>NUCLEOTIDE SEQUENCE [LARGE SCALE GENOMIC DNA]</scope>
    <source>
        <strain evidence="2 3">JCM 16330</strain>
    </source>
</reference>
<comment type="caution">
    <text evidence="2">The sequence shown here is derived from an EMBL/GenBank/DDBJ whole genome shotgun (WGS) entry which is preliminary data.</text>
</comment>
<protein>
    <recommendedName>
        <fullName evidence="1">DUF7964 domain-containing protein</fullName>
    </recommendedName>
</protein>
<evidence type="ECO:0000259" key="1">
    <source>
        <dbReference type="Pfam" id="PF25912"/>
    </source>
</evidence>
<dbReference type="EMBL" id="BAAABL010000004">
    <property type="protein sequence ID" value="GAA0289932.1"/>
    <property type="molecule type" value="Genomic_DNA"/>
</dbReference>
<feature type="domain" description="DUF7964" evidence="1">
    <location>
        <begin position="21"/>
        <end position="125"/>
    </location>
</feature>
<dbReference type="AlphaFoldDB" id="A0AAV3S2C9"/>
<dbReference type="InterPro" id="IPR058270">
    <property type="entry name" value="DUF7964"/>
</dbReference>
<evidence type="ECO:0000313" key="3">
    <source>
        <dbReference type="Proteomes" id="UP001500837"/>
    </source>
</evidence>
<sequence>MSPDRIGPLLGLRPVRGVMAMDSFPNRPLTITEGRALHRSDAFRMVAPASAHTASGEDERLVSALVLVRDRTVQGVGYDLEADEWTVVYDESFDADDDAERADADGVVEAAEEHAQAANEALREWAGHEDREFEAVEDSTVQAEAGESERARVLFERYRAATGNADADVDAE</sequence>
<organism evidence="2 3">
    <name type="scientific">Halarchaeum salinum</name>
    <dbReference type="NCBI Taxonomy" id="489912"/>
    <lineage>
        <taxon>Archaea</taxon>
        <taxon>Methanobacteriati</taxon>
        <taxon>Methanobacteriota</taxon>
        <taxon>Stenosarchaea group</taxon>
        <taxon>Halobacteria</taxon>
        <taxon>Halobacteriales</taxon>
        <taxon>Halobacteriaceae</taxon>
    </lineage>
</organism>
<accession>A0AAV3S2C9</accession>
<proteinExistence type="predicted"/>